<evidence type="ECO:0000313" key="3">
    <source>
        <dbReference type="Proteomes" id="UP000053660"/>
    </source>
</evidence>
<keyword evidence="3" id="KW-1185">Reference proteome</keyword>
<accession>A0A0B1RY97</accession>
<gene>
    <name evidence="2" type="ORF">OESDEN_22322</name>
</gene>
<name>A0A0B1RY97_OESDE</name>
<reference evidence="2 3" key="1">
    <citation type="submission" date="2014-03" db="EMBL/GenBank/DDBJ databases">
        <title>Draft genome of the hookworm Oesophagostomum dentatum.</title>
        <authorList>
            <person name="Mitreva M."/>
        </authorList>
    </citation>
    <scope>NUCLEOTIDE SEQUENCE [LARGE SCALE GENOMIC DNA]</scope>
    <source>
        <strain evidence="2 3">OD-Hann</strain>
    </source>
</reference>
<proteinExistence type="predicted"/>
<sequence length="115" mass="13221">MYENSVRRRQWVDQDEEHDPAAEPTCIPKRPMFINFEASRPMWTIHADRRSKSPSTTITPDHAQVKLTQDELEGYDSLVISLPACSPDQNFAPSDYWLISHLHMGGKTSRPLFHG</sequence>
<evidence type="ECO:0000313" key="2">
    <source>
        <dbReference type="EMBL" id="KHJ78058.1"/>
    </source>
</evidence>
<organism evidence="2 3">
    <name type="scientific">Oesophagostomum dentatum</name>
    <name type="common">Nodular worm</name>
    <dbReference type="NCBI Taxonomy" id="61180"/>
    <lineage>
        <taxon>Eukaryota</taxon>
        <taxon>Metazoa</taxon>
        <taxon>Ecdysozoa</taxon>
        <taxon>Nematoda</taxon>
        <taxon>Chromadorea</taxon>
        <taxon>Rhabditida</taxon>
        <taxon>Rhabditina</taxon>
        <taxon>Rhabditomorpha</taxon>
        <taxon>Strongyloidea</taxon>
        <taxon>Strongylidae</taxon>
        <taxon>Oesophagostomum</taxon>
    </lineage>
</organism>
<protein>
    <submittedName>
        <fullName evidence="2">Uncharacterized protein</fullName>
    </submittedName>
</protein>
<evidence type="ECO:0000256" key="1">
    <source>
        <dbReference type="SAM" id="MobiDB-lite"/>
    </source>
</evidence>
<dbReference type="EMBL" id="KN610150">
    <property type="protein sequence ID" value="KHJ78058.1"/>
    <property type="molecule type" value="Genomic_DNA"/>
</dbReference>
<feature type="region of interest" description="Disordered" evidence="1">
    <location>
        <begin position="1"/>
        <end position="26"/>
    </location>
</feature>
<dbReference type="AlphaFoldDB" id="A0A0B1RY97"/>
<dbReference type="Proteomes" id="UP000053660">
    <property type="component" value="Unassembled WGS sequence"/>
</dbReference>